<keyword evidence="4 9" id="KW-0159">Chromosome partition</keyword>
<comment type="function">
    <text evidence="9">Site-specific tyrosine recombinase, which acts by catalyzing the cutting and rejoining of the recombining DNA molecules. The XerC-XerD complex is essential to convert dimers of the bacterial chromosome into monomers to permit their segregation at cell division. It also contributes to the segregational stability of plasmids.</text>
</comment>
<keyword evidence="13" id="KW-1185">Reference proteome</keyword>
<evidence type="ECO:0000256" key="8">
    <source>
        <dbReference type="ARBA" id="ARBA00023306"/>
    </source>
</evidence>
<dbReference type="PROSITE" id="PS51900">
    <property type="entry name" value="CB"/>
    <property type="match status" value="1"/>
</dbReference>
<dbReference type="InterPro" id="IPR002104">
    <property type="entry name" value="Integrase_catalytic"/>
</dbReference>
<keyword evidence="3 9" id="KW-0132">Cell division</keyword>
<accession>A0A420BLJ5</accession>
<name>A0A420BLJ5_SPHD1</name>
<dbReference type="InterPro" id="IPR010998">
    <property type="entry name" value="Integrase_recombinase_N"/>
</dbReference>
<dbReference type="InterPro" id="IPR011010">
    <property type="entry name" value="DNA_brk_join_enz"/>
</dbReference>
<evidence type="ECO:0000313" key="13">
    <source>
        <dbReference type="Proteomes" id="UP000286246"/>
    </source>
</evidence>
<dbReference type="InterPro" id="IPR044068">
    <property type="entry name" value="CB"/>
</dbReference>
<sequence length="293" mass="33992">MLEKEFIRYLQIEKRYSEHTVIAYRHELEMFQSFLNVEGLVLSDVVYRDLRHYFAQMMESGKNASSVNRSMSSLRTYFKFLQREECLDKNPMTLIKALKTAKKLPVVVEKEKLVQLLDHLEQEKDDFESCRNYLVMELLFGTGIRLAELLKIKEQDIDFFNKNILILGKRSKERLVPINDLLVKELKNYLQQKASQFVDTNNSLLIVTKEGKPAYAKLIYDIVHRYLTLISTQGKRSPHILRHTFATALLDNGADLNAIKELLGHAGLAATQVYTHNSAERLKSIYKQAHPKA</sequence>
<evidence type="ECO:0000259" key="10">
    <source>
        <dbReference type="PROSITE" id="PS51898"/>
    </source>
</evidence>
<dbReference type="Gene3D" id="1.10.443.10">
    <property type="entry name" value="Intergrase catalytic core"/>
    <property type="match status" value="1"/>
</dbReference>
<dbReference type="InterPro" id="IPR004107">
    <property type="entry name" value="Integrase_SAM-like_N"/>
</dbReference>
<keyword evidence="5 9" id="KW-0229">DNA integration</keyword>
<dbReference type="SUPFAM" id="SSF56349">
    <property type="entry name" value="DNA breaking-rejoining enzymes"/>
    <property type="match status" value="1"/>
</dbReference>
<evidence type="ECO:0000256" key="7">
    <source>
        <dbReference type="ARBA" id="ARBA00023172"/>
    </source>
</evidence>
<dbReference type="Pfam" id="PF02899">
    <property type="entry name" value="Phage_int_SAM_1"/>
    <property type="match status" value="1"/>
</dbReference>
<dbReference type="InterPro" id="IPR013762">
    <property type="entry name" value="Integrase-like_cat_sf"/>
</dbReference>
<feature type="domain" description="Core-binding (CB)" evidence="11">
    <location>
        <begin position="1"/>
        <end position="82"/>
    </location>
</feature>
<comment type="caution">
    <text evidence="12">The sequence shown here is derived from an EMBL/GenBank/DDBJ whole genome shotgun (WGS) entry which is preliminary data.</text>
</comment>
<dbReference type="PROSITE" id="PS51898">
    <property type="entry name" value="TYR_RECOMBINASE"/>
    <property type="match status" value="1"/>
</dbReference>
<evidence type="ECO:0000256" key="4">
    <source>
        <dbReference type="ARBA" id="ARBA00022829"/>
    </source>
</evidence>
<proteinExistence type="inferred from homology"/>
<dbReference type="GO" id="GO:0007059">
    <property type="term" value="P:chromosome segregation"/>
    <property type="evidence" value="ECO:0007669"/>
    <property type="project" value="UniProtKB-UniRule"/>
</dbReference>
<evidence type="ECO:0000313" key="12">
    <source>
        <dbReference type="EMBL" id="RKE57577.1"/>
    </source>
</evidence>
<dbReference type="GO" id="GO:0005737">
    <property type="term" value="C:cytoplasm"/>
    <property type="evidence" value="ECO:0007669"/>
    <property type="project" value="UniProtKB-SubCell"/>
</dbReference>
<reference evidence="12 13" key="1">
    <citation type="submission" date="2018-09" db="EMBL/GenBank/DDBJ databases">
        <title>Genomic Encyclopedia of Type Strains, Phase III (KMG-III): the genomes of soil and plant-associated and newly described type strains.</title>
        <authorList>
            <person name="Whitman W."/>
        </authorList>
    </citation>
    <scope>NUCLEOTIDE SEQUENCE [LARGE SCALE GENOMIC DNA]</scope>
    <source>
        <strain evidence="12 13">CECT 7938</strain>
    </source>
</reference>
<keyword evidence="2 9" id="KW-0963">Cytoplasm</keyword>
<gene>
    <name evidence="9" type="primary">xerC</name>
    <name evidence="12" type="ORF">DFQ12_2467</name>
</gene>
<comment type="similarity">
    <text evidence="9">Belongs to the 'phage' integrase family. XerC subfamily.</text>
</comment>
<evidence type="ECO:0000256" key="3">
    <source>
        <dbReference type="ARBA" id="ARBA00022618"/>
    </source>
</evidence>
<evidence type="ECO:0000256" key="6">
    <source>
        <dbReference type="ARBA" id="ARBA00023125"/>
    </source>
</evidence>
<feature type="domain" description="Tyr recombinase" evidence="10">
    <location>
        <begin position="103"/>
        <end position="287"/>
    </location>
</feature>
<dbReference type="EMBL" id="RAPY01000001">
    <property type="protein sequence ID" value="RKE57577.1"/>
    <property type="molecule type" value="Genomic_DNA"/>
</dbReference>
<dbReference type="AlphaFoldDB" id="A0A420BLJ5"/>
<keyword evidence="6 9" id="KW-0238">DNA-binding</keyword>
<evidence type="ECO:0000256" key="1">
    <source>
        <dbReference type="ARBA" id="ARBA00004496"/>
    </source>
</evidence>
<dbReference type="InterPro" id="IPR023009">
    <property type="entry name" value="Tyrosine_recombinase_XerC/XerD"/>
</dbReference>
<keyword evidence="8 9" id="KW-0131">Cell cycle</keyword>
<keyword evidence="7 9" id="KW-0233">DNA recombination</keyword>
<dbReference type="Gene3D" id="1.10.150.130">
    <property type="match status" value="1"/>
</dbReference>
<dbReference type="GO" id="GO:0009037">
    <property type="term" value="F:tyrosine-based site-specific recombinase activity"/>
    <property type="evidence" value="ECO:0007669"/>
    <property type="project" value="UniProtKB-UniRule"/>
</dbReference>
<feature type="active site" evidence="9">
    <location>
        <position position="265"/>
    </location>
</feature>
<evidence type="ECO:0000259" key="11">
    <source>
        <dbReference type="PROSITE" id="PS51900"/>
    </source>
</evidence>
<feature type="active site" description="O-(3'-phospho-DNA)-tyrosine intermediate" evidence="9">
    <location>
        <position position="274"/>
    </location>
</feature>
<comment type="subcellular location">
    <subcellularLocation>
        <location evidence="1 9">Cytoplasm</location>
    </subcellularLocation>
</comment>
<dbReference type="Pfam" id="PF00589">
    <property type="entry name" value="Phage_integrase"/>
    <property type="match status" value="1"/>
</dbReference>
<evidence type="ECO:0000256" key="2">
    <source>
        <dbReference type="ARBA" id="ARBA00022490"/>
    </source>
</evidence>
<dbReference type="InterPro" id="IPR050090">
    <property type="entry name" value="Tyrosine_recombinase_XerCD"/>
</dbReference>
<dbReference type="PANTHER" id="PTHR30349:SF77">
    <property type="entry name" value="TYROSINE RECOMBINASE XERC"/>
    <property type="match status" value="1"/>
</dbReference>
<feature type="active site" evidence="9">
    <location>
        <position position="239"/>
    </location>
</feature>
<feature type="active site" evidence="9">
    <location>
        <position position="169"/>
    </location>
</feature>
<feature type="active site" evidence="9">
    <location>
        <position position="145"/>
    </location>
</feature>
<dbReference type="PANTHER" id="PTHR30349">
    <property type="entry name" value="PHAGE INTEGRASE-RELATED"/>
    <property type="match status" value="1"/>
</dbReference>
<dbReference type="RefSeq" id="WP_120259124.1">
    <property type="nucleotide sequence ID" value="NZ_RAPY01000001.1"/>
</dbReference>
<dbReference type="GO" id="GO:0051301">
    <property type="term" value="P:cell division"/>
    <property type="evidence" value="ECO:0007669"/>
    <property type="project" value="UniProtKB-KW"/>
</dbReference>
<dbReference type="HAMAP" id="MF_01808">
    <property type="entry name" value="Recomb_XerC_XerD"/>
    <property type="match status" value="1"/>
</dbReference>
<dbReference type="GO" id="GO:0003677">
    <property type="term" value="F:DNA binding"/>
    <property type="evidence" value="ECO:0007669"/>
    <property type="project" value="UniProtKB-UniRule"/>
</dbReference>
<feature type="active site" evidence="9">
    <location>
        <position position="242"/>
    </location>
</feature>
<dbReference type="OrthoDB" id="9801717at2"/>
<protein>
    <recommendedName>
        <fullName evidence="9">Tyrosine recombinase XerC</fullName>
    </recommendedName>
</protein>
<comment type="subunit">
    <text evidence="9">Forms a cyclic heterotetrameric complex composed of two molecules of XerC and two molecules of XerD.</text>
</comment>
<dbReference type="GO" id="GO:0006313">
    <property type="term" value="P:DNA transposition"/>
    <property type="evidence" value="ECO:0007669"/>
    <property type="project" value="UniProtKB-UniRule"/>
</dbReference>
<evidence type="ECO:0000256" key="9">
    <source>
        <dbReference type="HAMAP-Rule" id="MF_01808"/>
    </source>
</evidence>
<organism evidence="12 13">
    <name type="scientific">Sphingobacterium detergens</name>
    <dbReference type="NCBI Taxonomy" id="1145106"/>
    <lineage>
        <taxon>Bacteria</taxon>
        <taxon>Pseudomonadati</taxon>
        <taxon>Bacteroidota</taxon>
        <taxon>Sphingobacteriia</taxon>
        <taxon>Sphingobacteriales</taxon>
        <taxon>Sphingobacteriaceae</taxon>
        <taxon>Sphingobacterium</taxon>
    </lineage>
</organism>
<evidence type="ECO:0000256" key="5">
    <source>
        <dbReference type="ARBA" id="ARBA00022908"/>
    </source>
</evidence>
<dbReference type="Proteomes" id="UP000286246">
    <property type="component" value="Unassembled WGS sequence"/>
</dbReference>